<comment type="catalytic activity">
    <reaction evidence="1">
        <text>Thiol-dependent hydrolysis of ester, thioester, amide, peptide and isopeptide bonds formed by the C-terminal Gly of ubiquitin (a 76-residue protein attached to proteins as an intracellular targeting signal).</text>
        <dbReference type="EC" id="3.4.19.12"/>
    </reaction>
</comment>
<feature type="region of interest" description="Disordered" evidence="8">
    <location>
        <begin position="1469"/>
        <end position="1488"/>
    </location>
</feature>
<dbReference type="EMBL" id="JAGTJQ010000002">
    <property type="protein sequence ID" value="KAH7037886.1"/>
    <property type="molecule type" value="Genomic_DNA"/>
</dbReference>
<feature type="compositionally biased region" description="Polar residues" evidence="8">
    <location>
        <begin position="959"/>
        <end position="971"/>
    </location>
</feature>
<feature type="compositionally biased region" description="Basic residues" evidence="8">
    <location>
        <begin position="1006"/>
        <end position="1026"/>
    </location>
</feature>
<comment type="caution">
    <text evidence="11">The sequence shown here is derived from an EMBL/GenBank/DDBJ whole genome shotgun (WGS) entry which is preliminary data.</text>
</comment>
<dbReference type="InterPro" id="IPR028889">
    <property type="entry name" value="USP"/>
</dbReference>
<dbReference type="SUPFAM" id="SSF54001">
    <property type="entry name" value="Cysteine proteinases"/>
    <property type="match status" value="1"/>
</dbReference>
<evidence type="ECO:0000256" key="6">
    <source>
        <dbReference type="ARBA" id="ARBA00022801"/>
    </source>
</evidence>
<dbReference type="InterPro" id="IPR035927">
    <property type="entry name" value="DUSP-like_sf"/>
</dbReference>
<keyword evidence="4" id="KW-0645">Protease</keyword>
<feature type="domain" description="DUSP" evidence="10">
    <location>
        <begin position="82"/>
        <end position="208"/>
    </location>
</feature>
<feature type="region of interest" description="Disordered" evidence="8">
    <location>
        <begin position="1286"/>
        <end position="1335"/>
    </location>
</feature>
<evidence type="ECO:0000256" key="3">
    <source>
        <dbReference type="ARBA" id="ARBA00012759"/>
    </source>
</evidence>
<evidence type="ECO:0000313" key="11">
    <source>
        <dbReference type="EMBL" id="KAH7037886.1"/>
    </source>
</evidence>
<evidence type="ECO:0000256" key="5">
    <source>
        <dbReference type="ARBA" id="ARBA00022786"/>
    </source>
</evidence>
<name>A0A9P9BUQ6_9PEZI</name>
<keyword evidence="5" id="KW-0833">Ubl conjugation pathway</keyword>
<dbReference type="RefSeq" id="XP_046017007.1">
    <property type="nucleotide sequence ID" value="XM_046163278.1"/>
</dbReference>
<dbReference type="Gene3D" id="3.90.70.10">
    <property type="entry name" value="Cysteine proteinases"/>
    <property type="match status" value="2"/>
</dbReference>
<dbReference type="SUPFAM" id="SSF143791">
    <property type="entry name" value="DUSP-like"/>
    <property type="match status" value="1"/>
</dbReference>
<dbReference type="InterPro" id="IPR018200">
    <property type="entry name" value="USP_CS"/>
</dbReference>
<feature type="compositionally biased region" description="Polar residues" evidence="8">
    <location>
        <begin position="65"/>
        <end position="74"/>
    </location>
</feature>
<dbReference type="InterPro" id="IPR006615">
    <property type="entry name" value="Pept_C19_DUSP"/>
</dbReference>
<dbReference type="Gene3D" id="3.30.2230.10">
    <property type="entry name" value="DUSP-like"/>
    <property type="match status" value="1"/>
</dbReference>
<feature type="region of interest" description="Disordered" evidence="8">
    <location>
        <begin position="910"/>
        <end position="1058"/>
    </location>
</feature>
<dbReference type="Proteomes" id="UP000756346">
    <property type="component" value="Unassembled WGS sequence"/>
</dbReference>
<dbReference type="GO" id="GO:0006508">
    <property type="term" value="P:proteolysis"/>
    <property type="evidence" value="ECO:0007669"/>
    <property type="project" value="UniProtKB-KW"/>
</dbReference>
<dbReference type="PANTHER" id="PTHR21646:SF24">
    <property type="entry name" value="UBIQUITIN CARBOXYL-TERMINAL HYDROLASE"/>
    <property type="match status" value="1"/>
</dbReference>
<evidence type="ECO:0000256" key="8">
    <source>
        <dbReference type="SAM" id="MobiDB-lite"/>
    </source>
</evidence>
<feature type="region of interest" description="Disordered" evidence="8">
    <location>
        <begin position="400"/>
        <end position="424"/>
    </location>
</feature>
<evidence type="ECO:0000256" key="4">
    <source>
        <dbReference type="ARBA" id="ARBA00022670"/>
    </source>
</evidence>
<feature type="compositionally biased region" description="Low complexity" evidence="8">
    <location>
        <begin position="926"/>
        <end position="951"/>
    </location>
</feature>
<evidence type="ECO:0000259" key="10">
    <source>
        <dbReference type="PROSITE" id="PS51283"/>
    </source>
</evidence>
<dbReference type="PROSITE" id="PS50235">
    <property type="entry name" value="USP_3"/>
    <property type="match status" value="1"/>
</dbReference>
<dbReference type="PROSITE" id="PS51283">
    <property type="entry name" value="DUSP"/>
    <property type="match status" value="1"/>
</dbReference>
<dbReference type="InterPro" id="IPR050185">
    <property type="entry name" value="Ub_carboxyl-term_hydrolase"/>
</dbReference>
<evidence type="ECO:0000313" key="12">
    <source>
        <dbReference type="Proteomes" id="UP000756346"/>
    </source>
</evidence>
<feature type="domain" description="USP" evidence="9">
    <location>
        <begin position="433"/>
        <end position="1265"/>
    </location>
</feature>
<dbReference type="PANTHER" id="PTHR21646">
    <property type="entry name" value="UBIQUITIN CARBOXYL-TERMINAL HYDROLASE"/>
    <property type="match status" value="1"/>
</dbReference>
<dbReference type="GO" id="GO:0004843">
    <property type="term" value="F:cysteine-type deubiquitinase activity"/>
    <property type="evidence" value="ECO:0007669"/>
    <property type="project" value="UniProtKB-EC"/>
</dbReference>
<evidence type="ECO:0000259" key="9">
    <source>
        <dbReference type="PROSITE" id="PS50235"/>
    </source>
</evidence>
<evidence type="ECO:0000256" key="7">
    <source>
        <dbReference type="ARBA" id="ARBA00022807"/>
    </source>
</evidence>
<dbReference type="CDD" id="cd02674">
    <property type="entry name" value="Peptidase_C19R"/>
    <property type="match status" value="1"/>
</dbReference>
<reference evidence="11" key="1">
    <citation type="journal article" date="2021" name="Nat. Commun.">
        <title>Genetic determinants of endophytism in the Arabidopsis root mycobiome.</title>
        <authorList>
            <person name="Mesny F."/>
            <person name="Miyauchi S."/>
            <person name="Thiergart T."/>
            <person name="Pickel B."/>
            <person name="Atanasova L."/>
            <person name="Karlsson M."/>
            <person name="Huettel B."/>
            <person name="Barry K.W."/>
            <person name="Haridas S."/>
            <person name="Chen C."/>
            <person name="Bauer D."/>
            <person name="Andreopoulos W."/>
            <person name="Pangilinan J."/>
            <person name="LaButti K."/>
            <person name="Riley R."/>
            <person name="Lipzen A."/>
            <person name="Clum A."/>
            <person name="Drula E."/>
            <person name="Henrissat B."/>
            <person name="Kohler A."/>
            <person name="Grigoriev I.V."/>
            <person name="Martin F.M."/>
            <person name="Hacquard S."/>
        </authorList>
    </citation>
    <scope>NUCLEOTIDE SEQUENCE</scope>
    <source>
        <strain evidence="11">MPI-CAGE-CH-0230</strain>
    </source>
</reference>
<feature type="region of interest" description="Disordered" evidence="8">
    <location>
        <begin position="1"/>
        <end position="82"/>
    </location>
</feature>
<keyword evidence="12" id="KW-1185">Reference proteome</keyword>
<feature type="region of interest" description="Disordered" evidence="8">
    <location>
        <begin position="1372"/>
        <end position="1406"/>
    </location>
</feature>
<dbReference type="InterPro" id="IPR038765">
    <property type="entry name" value="Papain-like_cys_pep_sf"/>
</dbReference>
<keyword evidence="7" id="KW-0788">Thiol protease</keyword>
<dbReference type="PROSITE" id="PS00973">
    <property type="entry name" value="USP_2"/>
    <property type="match status" value="1"/>
</dbReference>
<dbReference type="PROSITE" id="PS00972">
    <property type="entry name" value="USP_1"/>
    <property type="match status" value="1"/>
</dbReference>
<evidence type="ECO:0000256" key="1">
    <source>
        <dbReference type="ARBA" id="ARBA00000707"/>
    </source>
</evidence>
<dbReference type="GeneID" id="70192824"/>
<accession>A0A9P9BUQ6</accession>
<keyword evidence="6" id="KW-0378">Hydrolase</keyword>
<feature type="compositionally biased region" description="Acidic residues" evidence="8">
    <location>
        <begin position="1040"/>
        <end position="1049"/>
    </location>
</feature>
<organism evidence="11 12">
    <name type="scientific">Microdochium trichocladiopsis</name>
    <dbReference type="NCBI Taxonomy" id="1682393"/>
    <lineage>
        <taxon>Eukaryota</taxon>
        <taxon>Fungi</taxon>
        <taxon>Dikarya</taxon>
        <taxon>Ascomycota</taxon>
        <taxon>Pezizomycotina</taxon>
        <taxon>Sordariomycetes</taxon>
        <taxon>Xylariomycetidae</taxon>
        <taxon>Xylariales</taxon>
        <taxon>Microdochiaceae</taxon>
        <taxon>Microdochium</taxon>
    </lineage>
</organism>
<feature type="compositionally biased region" description="Basic and acidic residues" evidence="8">
    <location>
        <begin position="1027"/>
        <end position="1039"/>
    </location>
</feature>
<feature type="region of interest" description="Disordered" evidence="8">
    <location>
        <begin position="802"/>
        <end position="843"/>
    </location>
</feature>
<feature type="region of interest" description="Disordered" evidence="8">
    <location>
        <begin position="286"/>
        <end position="316"/>
    </location>
</feature>
<dbReference type="Pfam" id="PF00443">
    <property type="entry name" value="UCH"/>
    <property type="match status" value="1"/>
</dbReference>
<feature type="compositionally biased region" description="Low complexity" evidence="8">
    <location>
        <begin position="1303"/>
        <end position="1320"/>
    </location>
</feature>
<comment type="similarity">
    <text evidence="2">Belongs to the peptidase C19 family.</text>
</comment>
<dbReference type="InterPro" id="IPR001394">
    <property type="entry name" value="Peptidase_C19_UCH"/>
</dbReference>
<dbReference type="EC" id="3.4.19.12" evidence="3"/>
<evidence type="ECO:0000256" key="2">
    <source>
        <dbReference type="ARBA" id="ARBA00009085"/>
    </source>
</evidence>
<sequence length="1488" mass="164521">MGGAAELPERSSSPLKRPASSMEPEPIQDKDVDVDMVSVSHTEVSPSPSKPEEQGSGESQDETMAESSSVTTEDTIAPWSPTQVEAHIKTIRALAEEMHTAPLEPGQEGFLVSKKWLATVLPDDASKKTAEIDPETIGPVDNSDIIWETIRNPLVGDGVADESKKFFVRLKAQYGSEQFEILPPKAWELLRQWPGLKKGQLPIRRVANNTGDEMNPNVIFEFHPVVLPVHRVWSANSPIAIDSSLKARNPPAERLICEKTSKFQTFLAQAKRVTDIDRGQRVRVWRIPKPPAPTGPVSLTPPASPDRGEENQTSPAWSQMLVEVDSFLALERDSEREVVATDKENPMSSANDPTTLGALGLTQDEPVVLEEFVQDSGWLTQYSPAQASAALDLNRDSSRLAAVHPDGTRSGRTSPGPITRGRARKSGRTLGCVGLSNLGNTCYMNSALQCVRHIEELTKYFLVKEWKKELNRENLLGHNGDVASQYAYLLEEMYKDPPPGSVSPNRFKHTIGKYAPSFSGYGQQDTQEFLGFLLDGLQEDLSRIKKKPYIEKPDSTDDMVNNPEAIRSMAEQVWDITKKRDDSVIADLFTGMYKSTLVCPDCSKVSITFDPFNTLTLPLPVESKWNHTIKFFPLNDRPIDINVELDKHASIKALKEFISVRTGVPPERLFGAEMWKDKFYKTYPDLAAASEEITTNDNAWFFELEAKPTNIGGGKQKYGVPVQSMLDTTSGRSWKEELSTNLLVPVFHRKPGTAKSSYQFNSRWQGCAVPHFIVVTSEEARSEDAIRRKVLEKIASLSANPIFQESDTAESTEAEMIGPNGSDSTSSLEGKVAARSVQGEDDLVDVQMSSSAGESGGKPADQPISTITKHVFNHARPSWIDPKKFLPAELQNLFEMSYFSENSARIPTGQQSIEDSKEYPRLSSRVVVASPSSSDDATDNTANDNSVTDAASNEDVSSDETLANTEGPSTRMTEESDEDEKAVKTLPQRPKPGRQFKPVAKGPGGGRKKMKPHKTYGKGGKKKLRQQQREEEKRARSMESEQDPYEEDEPVPKDGADGGALIRLREGIIVEWSEDAYTEIFENSDAKNALWNSCDTLADPQLEKTQQTRAKRRKNGISIEQCLDEFERDEILSENDMWYCPRCKDFRRASKKFDLWKTPDILVMHLKRFSSAGYRRDKLDVFVDYPVENLDITQRVLHREEGKQEVYDLIGVDCHFGGLGGGHYVAHAKNFFDNKWYHYNDSSCSPKSADSVVDPAAYLLFYRRRSDVPLGGPRFKEIVTRFAEITSTDESTEQGEAQGLGEGSTLSTGSSSAIRGAGASRQLSGSLGGDREMGFGLNRSDDEGIDLADNALAPKSINGISNWSFARLNEQDQGAAGTPGSPTASDEAQHESSGDEGSTSERLIGPQIVHVFPDGPDPREYSGMTSYQLSGDEDFASHTDDLPPAYRRGASREDMAQIWGEKGGVLEVPAAGESERDSEDVTEIHLGD</sequence>
<dbReference type="OrthoDB" id="952271at2759"/>
<proteinExistence type="inferred from homology"/>
<dbReference type="GO" id="GO:0016579">
    <property type="term" value="P:protein deubiquitination"/>
    <property type="evidence" value="ECO:0007669"/>
    <property type="project" value="InterPro"/>
</dbReference>
<protein>
    <recommendedName>
        <fullName evidence="3">ubiquitinyl hydrolase 1</fullName>
        <ecNumber evidence="3">3.4.19.12</ecNumber>
    </recommendedName>
</protein>
<gene>
    <name evidence="11" type="ORF">B0I36DRAFT_72433</name>
</gene>